<gene>
    <name evidence="3" type="ORF">LTRI10_LOCUS34314</name>
</gene>
<comment type="similarity">
    <text evidence="1">Belongs to the MLP family.</text>
</comment>
<reference evidence="3 4" key="1">
    <citation type="submission" date="2024-04" db="EMBL/GenBank/DDBJ databases">
        <authorList>
            <person name="Fracassetti M."/>
        </authorList>
    </citation>
    <scope>NUCLEOTIDE SEQUENCE [LARGE SCALE GENOMIC DNA]</scope>
</reference>
<proteinExistence type="inferred from homology"/>
<dbReference type="Gene3D" id="3.30.530.20">
    <property type="match status" value="1"/>
</dbReference>
<organism evidence="3 4">
    <name type="scientific">Linum trigynum</name>
    <dbReference type="NCBI Taxonomy" id="586398"/>
    <lineage>
        <taxon>Eukaryota</taxon>
        <taxon>Viridiplantae</taxon>
        <taxon>Streptophyta</taxon>
        <taxon>Embryophyta</taxon>
        <taxon>Tracheophyta</taxon>
        <taxon>Spermatophyta</taxon>
        <taxon>Magnoliopsida</taxon>
        <taxon>eudicotyledons</taxon>
        <taxon>Gunneridae</taxon>
        <taxon>Pentapetalae</taxon>
        <taxon>rosids</taxon>
        <taxon>fabids</taxon>
        <taxon>Malpighiales</taxon>
        <taxon>Linaceae</taxon>
        <taxon>Linum</taxon>
    </lineage>
</organism>
<dbReference type="SMART" id="SM01037">
    <property type="entry name" value="Bet_v_1"/>
    <property type="match status" value="1"/>
</dbReference>
<dbReference type="PANTHER" id="PTHR31338">
    <property type="entry name" value="POLYKETIDE CYCLASE/DEHYDRASE AND LIPID TRANSPORT SUPERFAMILY PROTEIN"/>
    <property type="match status" value="1"/>
</dbReference>
<dbReference type="InterPro" id="IPR052006">
    <property type="entry name" value="MLP-like"/>
</dbReference>
<dbReference type="Proteomes" id="UP001497516">
    <property type="component" value="Chromosome 6"/>
</dbReference>
<sequence>MAQLQKLETKAPMKSPEKIAAFFRDSFTTLPRLLPDIFKTAEIVGGGHKAGPGSVMLFQYSLPGSPLMSMKVKWEEEAMDTEEEEEEEGKKSFTLTAIEGEVLEMYKGYSLKIEMDSNAGQSLWIIQYELANPNAPPLHAYIQVCNQLAKAFDKYC</sequence>
<dbReference type="GO" id="GO:0006952">
    <property type="term" value="P:defense response"/>
    <property type="evidence" value="ECO:0007669"/>
    <property type="project" value="InterPro"/>
</dbReference>
<evidence type="ECO:0000313" key="4">
    <source>
        <dbReference type="Proteomes" id="UP001497516"/>
    </source>
</evidence>
<dbReference type="InterPro" id="IPR000916">
    <property type="entry name" value="Bet_v_I/MLP"/>
</dbReference>
<dbReference type="EMBL" id="OZ034819">
    <property type="protein sequence ID" value="CAL1393761.1"/>
    <property type="molecule type" value="Genomic_DNA"/>
</dbReference>
<keyword evidence="4" id="KW-1185">Reference proteome</keyword>
<evidence type="ECO:0000259" key="2">
    <source>
        <dbReference type="SMART" id="SM01037"/>
    </source>
</evidence>
<protein>
    <recommendedName>
        <fullName evidence="2">Bet v I/Major latex protein domain-containing protein</fullName>
    </recommendedName>
</protein>
<dbReference type="AlphaFoldDB" id="A0AAV2F684"/>
<dbReference type="Pfam" id="PF00407">
    <property type="entry name" value="Bet_v_1"/>
    <property type="match status" value="1"/>
</dbReference>
<dbReference type="SUPFAM" id="SSF55961">
    <property type="entry name" value="Bet v1-like"/>
    <property type="match status" value="1"/>
</dbReference>
<evidence type="ECO:0000313" key="3">
    <source>
        <dbReference type="EMBL" id="CAL1393761.1"/>
    </source>
</evidence>
<accession>A0AAV2F684</accession>
<evidence type="ECO:0000256" key="1">
    <source>
        <dbReference type="ARBA" id="ARBA00038242"/>
    </source>
</evidence>
<dbReference type="PANTHER" id="PTHR31338:SF16">
    <property type="entry name" value="POLYKETIDE CYCLASE_DEHYDRASE AND LIPID TRANSPORT SUPERFAMILY PROTEIN"/>
    <property type="match status" value="1"/>
</dbReference>
<dbReference type="InterPro" id="IPR023393">
    <property type="entry name" value="START-like_dom_sf"/>
</dbReference>
<feature type="domain" description="Bet v I/Major latex protein" evidence="2">
    <location>
        <begin position="2"/>
        <end position="155"/>
    </location>
</feature>
<name>A0AAV2F684_9ROSI</name>